<protein>
    <submittedName>
        <fullName evidence="1">Uncharacterized protein</fullName>
    </submittedName>
</protein>
<gene>
    <name evidence="1" type="ORF">C4D60_Mb07t19020</name>
</gene>
<dbReference type="STRING" id="52838.A0A4S8JIC3"/>
<dbReference type="EMBL" id="PYDT01000005">
    <property type="protein sequence ID" value="THU61034.1"/>
    <property type="molecule type" value="Genomic_DNA"/>
</dbReference>
<comment type="caution">
    <text evidence="1">The sequence shown here is derived from an EMBL/GenBank/DDBJ whole genome shotgun (WGS) entry which is preliminary data.</text>
</comment>
<dbReference type="Proteomes" id="UP000317650">
    <property type="component" value="Chromosome 7"/>
</dbReference>
<evidence type="ECO:0000313" key="2">
    <source>
        <dbReference type="Proteomes" id="UP000317650"/>
    </source>
</evidence>
<organism evidence="1 2">
    <name type="scientific">Musa balbisiana</name>
    <name type="common">Banana</name>
    <dbReference type="NCBI Taxonomy" id="52838"/>
    <lineage>
        <taxon>Eukaryota</taxon>
        <taxon>Viridiplantae</taxon>
        <taxon>Streptophyta</taxon>
        <taxon>Embryophyta</taxon>
        <taxon>Tracheophyta</taxon>
        <taxon>Spermatophyta</taxon>
        <taxon>Magnoliopsida</taxon>
        <taxon>Liliopsida</taxon>
        <taxon>Zingiberales</taxon>
        <taxon>Musaceae</taxon>
        <taxon>Musa</taxon>
    </lineage>
</organism>
<dbReference type="AlphaFoldDB" id="A0A4S8JIC3"/>
<keyword evidence="2" id="KW-1185">Reference proteome</keyword>
<reference evidence="1 2" key="1">
    <citation type="journal article" date="2019" name="Nat. Plants">
        <title>Genome sequencing of Musa balbisiana reveals subgenome evolution and function divergence in polyploid bananas.</title>
        <authorList>
            <person name="Yao X."/>
        </authorList>
    </citation>
    <scope>NUCLEOTIDE SEQUENCE [LARGE SCALE GENOMIC DNA]</scope>
    <source>
        <strain evidence="2">cv. DH-PKW</strain>
        <tissue evidence="1">Leaves</tissue>
    </source>
</reference>
<sequence length="142" mass="15801">MAPNSWRYLVVFLGECRAAGIEPSRALFLACFRLCRGRGDYYLAVRSGFKISGAPSNNKGWKSRFFFVSCSRGWGFSTGWTSRAVDIVLLLLSGRESVDVNRLRSILSSSRAIKEMTKEWLVDAGLSPVARGTVAFLPHVVY</sequence>
<proteinExistence type="predicted"/>
<accession>A0A4S8JIC3</accession>
<evidence type="ECO:0000313" key="1">
    <source>
        <dbReference type="EMBL" id="THU61034.1"/>
    </source>
</evidence>
<name>A0A4S8JIC3_MUSBA</name>